<protein>
    <submittedName>
        <fullName evidence="2">Choice-of-anchor M domain-containing protein</fullName>
    </submittedName>
</protein>
<evidence type="ECO:0000313" key="2">
    <source>
        <dbReference type="EMBL" id="MEE6262602.1"/>
    </source>
</evidence>
<keyword evidence="3" id="KW-1185">Reference proteome</keyword>
<reference evidence="2 3" key="1">
    <citation type="submission" date="2024-01" db="EMBL/GenBank/DDBJ databases">
        <title>Genome insights into Plantactinospora sonchi sp. nov.</title>
        <authorList>
            <person name="Wang L."/>
        </authorList>
    </citation>
    <scope>NUCLEOTIDE SEQUENCE [LARGE SCALE GENOMIC DNA]</scope>
    <source>
        <strain evidence="2 3">NEAU-QY2</strain>
    </source>
</reference>
<proteinExistence type="predicted"/>
<gene>
    <name evidence="2" type="ORF">V1633_29355</name>
</gene>
<sequence>MRARMTALTGVTAAITAGLLAGAAPAQAAVVQLSWGHVDAVDVAFEDGEFEISVHDETVDPDVERDPADVIFVAKPEAAVTVPDDPAYAFLGAPGTTVHILPEVQDENLLWAGLATEEVEAGVFVDDSVRIRFTRVISPDGFSLFVTDPVGAPQVLVDSEDGLPDVVTRPVGSHMHVNWAFERAGTYRIKVDVTGKLAATGERVTSDPVWLTFKVKS</sequence>
<dbReference type="NCBIfam" id="NF038134">
    <property type="entry name" value="choice_anch_M"/>
    <property type="match status" value="1"/>
</dbReference>
<dbReference type="NCBIfam" id="TIGR03769">
    <property type="entry name" value="P_ac_wall_RPT"/>
    <property type="match status" value="1"/>
</dbReference>
<name>A0ABU7S1D7_9ACTN</name>
<keyword evidence="1" id="KW-0732">Signal</keyword>
<feature type="signal peptide" evidence="1">
    <location>
        <begin position="1"/>
        <end position="28"/>
    </location>
</feature>
<evidence type="ECO:0000313" key="3">
    <source>
        <dbReference type="Proteomes" id="UP001332243"/>
    </source>
</evidence>
<evidence type="ECO:0000256" key="1">
    <source>
        <dbReference type="SAM" id="SignalP"/>
    </source>
</evidence>
<organism evidence="2 3">
    <name type="scientific">Plantactinospora sonchi</name>
    <dbReference type="NCBI Taxonomy" id="1544735"/>
    <lineage>
        <taxon>Bacteria</taxon>
        <taxon>Bacillati</taxon>
        <taxon>Actinomycetota</taxon>
        <taxon>Actinomycetes</taxon>
        <taxon>Micromonosporales</taxon>
        <taxon>Micromonosporaceae</taxon>
        <taxon>Plantactinospora</taxon>
    </lineage>
</organism>
<accession>A0ABU7S1D7</accession>
<dbReference type="RefSeq" id="WP_331217543.1">
    <property type="nucleotide sequence ID" value="NZ_JAZGQK010000030.1"/>
</dbReference>
<feature type="chain" id="PRO_5045845006" evidence="1">
    <location>
        <begin position="29"/>
        <end position="217"/>
    </location>
</feature>
<dbReference type="Proteomes" id="UP001332243">
    <property type="component" value="Unassembled WGS sequence"/>
</dbReference>
<dbReference type="EMBL" id="JAZGQK010000030">
    <property type="protein sequence ID" value="MEE6262602.1"/>
    <property type="molecule type" value="Genomic_DNA"/>
</dbReference>
<dbReference type="InterPro" id="IPR022435">
    <property type="entry name" value="Surface-anchored_actinobac"/>
</dbReference>
<comment type="caution">
    <text evidence="2">The sequence shown here is derived from an EMBL/GenBank/DDBJ whole genome shotgun (WGS) entry which is preliminary data.</text>
</comment>